<evidence type="ECO:0000256" key="8">
    <source>
        <dbReference type="ARBA" id="ARBA00022989"/>
    </source>
</evidence>
<dbReference type="InterPro" id="IPR004692">
    <property type="entry name" value="SecG"/>
</dbReference>
<dbReference type="Pfam" id="PF03840">
    <property type="entry name" value="SecG"/>
    <property type="match status" value="1"/>
</dbReference>
<sequence length="171" mass="16940">MTAVILTIHALIVLALIGVVLLQRSDGGALGLGGGGGGGGFMTGRGAANALTRTTSILAALFFATSLILAIRAGGGESADDIADDLTGTPGVEAVQENPDGDIRAEDLLNSLEIDADETTDAEALIESMGGEVPQAGEQTPPAADTAPAGDSENAPADADAEPETETESPN</sequence>
<proteinExistence type="inferred from homology"/>
<evidence type="ECO:0000256" key="1">
    <source>
        <dbReference type="ARBA" id="ARBA00004651"/>
    </source>
</evidence>
<comment type="caution">
    <text evidence="14">The sequence shown here is derived from an EMBL/GenBank/DDBJ whole genome shotgun (WGS) entry which is preliminary data.</text>
</comment>
<feature type="region of interest" description="Disordered" evidence="13">
    <location>
        <begin position="82"/>
        <end position="102"/>
    </location>
</feature>
<keyword evidence="5 12" id="KW-1003">Cell membrane</keyword>
<dbReference type="RefSeq" id="WP_369313965.1">
    <property type="nucleotide sequence ID" value="NZ_JBEHZE010000001.1"/>
</dbReference>
<evidence type="ECO:0000256" key="9">
    <source>
        <dbReference type="ARBA" id="ARBA00023010"/>
    </source>
</evidence>
<accession>A0ABV3Z5A2</accession>
<keyword evidence="9 12" id="KW-0811">Translocation</keyword>
<keyword evidence="10 12" id="KW-0472">Membrane</keyword>
<comment type="similarity">
    <text evidence="2 12">Belongs to the SecG family.</text>
</comment>
<comment type="subcellular location">
    <subcellularLocation>
        <location evidence="1 12">Cell membrane</location>
        <topology evidence="1 12">Multi-pass membrane protein</topology>
    </subcellularLocation>
</comment>
<evidence type="ECO:0000256" key="3">
    <source>
        <dbReference type="ARBA" id="ARBA00017876"/>
    </source>
</evidence>
<keyword evidence="8 12" id="KW-1133">Transmembrane helix</keyword>
<feature type="compositionally biased region" description="Acidic residues" evidence="13">
    <location>
        <begin position="159"/>
        <end position="171"/>
    </location>
</feature>
<evidence type="ECO:0000256" key="13">
    <source>
        <dbReference type="SAM" id="MobiDB-lite"/>
    </source>
</evidence>
<reference evidence="14 15" key="1">
    <citation type="submission" date="2024-05" db="EMBL/GenBank/DDBJ databases">
        <title>Three bacterial strains, DH-69, EH-24, and ECK-19 isolated from coastal sediments.</title>
        <authorList>
            <person name="Ye Y.-Q."/>
            <person name="Du Z.-J."/>
        </authorList>
    </citation>
    <scope>NUCLEOTIDE SEQUENCE [LARGE SCALE GENOMIC DNA]</scope>
    <source>
        <strain evidence="14 15">ECK-19</strain>
    </source>
</reference>
<evidence type="ECO:0000256" key="11">
    <source>
        <dbReference type="ARBA" id="ARBA00025182"/>
    </source>
</evidence>
<gene>
    <name evidence="14" type="primary">secG</name>
    <name evidence="14" type="ORF">ABFZ84_10460</name>
</gene>
<organism evidence="14 15">
    <name type="scientific">Hyphococcus lacteus</name>
    <dbReference type="NCBI Taxonomy" id="3143536"/>
    <lineage>
        <taxon>Bacteria</taxon>
        <taxon>Pseudomonadati</taxon>
        <taxon>Pseudomonadota</taxon>
        <taxon>Alphaproteobacteria</taxon>
        <taxon>Parvularculales</taxon>
        <taxon>Parvularculaceae</taxon>
        <taxon>Hyphococcus</taxon>
    </lineage>
</organism>
<feature type="transmembrane region" description="Helical" evidence="12">
    <location>
        <begin position="51"/>
        <end position="71"/>
    </location>
</feature>
<evidence type="ECO:0000313" key="14">
    <source>
        <dbReference type="EMBL" id="MEX6633971.1"/>
    </source>
</evidence>
<evidence type="ECO:0000256" key="6">
    <source>
        <dbReference type="ARBA" id="ARBA00022692"/>
    </source>
</evidence>
<evidence type="ECO:0000256" key="12">
    <source>
        <dbReference type="RuleBase" id="RU365087"/>
    </source>
</evidence>
<evidence type="ECO:0000256" key="7">
    <source>
        <dbReference type="ARBA" id="ARBA00022927"/>
    </source>
</evidence>
<keyword evidence="6 12" id="KW-0812">Transmembrane</keyword>
<evidence type="ECO:0000256" key="10">
    <source>
        <dbReference type="ARBA" id="ARBA00023136"/>
    </source>
</evidence>
<keyword evidence="4 12" id="KW-0813">Transport</keyword>
<protein>
    <recommendedName>
        <fullName evidence="3 12">Protein-export membrane protein SecG</fullName>
    </recommendedName>
</protein>
<comment type="caution">
    <text evidence="12">Lacks conserved residue(s) required for the propagation of feature annotation.</text>
</comment>
<comment type="function">
    <text evidence="11 12">Involved in protein export. Participates in an early event of protein translocation.</text>
</comment>
<feature type="region of interest" description="Disordered" evidence="13">
    <location>
        <begin position="121"/>
        <end position="171"/>
    </location>
</feature>
<evidence type="ECO:0000256" key="5">
    <source>
        <dbReference type="ARBA" id="ARBA00022475"/>
    </source>
</evidence>
<dbReference type="PRINTS" id="PR01651">
    <property type="entry name" value="SECGEXPORT"/>
</dbReference>
<feature type="compositionally biased region" description="Low complexity" evidence="13">
    <location>
        <begin position="140"/>
        <end position="149"/>
    </location>
</feature>
<evidence type="ECO:0000313" key="15">
    <source>
        <dbReference type="Proteomes" id="UP001560685"/>
    </source>
</evidence>
<dbReference type="EMBL" id="JBEHZE010000001">
    <property type="protein sequence ID" value="MEX6633971.1"/>
    <property type="molecule type" value="Genomic_DNA"/>
</dbReference>
<evidence type="ECO:0000256" key="4">
    <source>
        <dbReference type="ARBA" id="ARBA00022448"/>
    </source>
</evidence>
<dbReference type="NCBIfam" id="TIGR00810">
    <property type="entry name" value="secG"/>
    <property type="match status" value="1"/>
</dbReference>
<dbReference type="PANTHER" id="PTHR34182">
    <property type="entry name" value="PROTEIN-EXPORT MEMBRANE PROTEIN SECG"/>
    <property type="match status" value="1"/>
</dbReference>
<evidence type="ECO:0000256" key="2">
    <source>
        <dbReference type="ARBA" id="ARBA00008445"/>
    </source>
</evidence>
<dbReference type="PANTHER" id="PTHR34182:SF1">
    <property type="entry name" value="PROTEIN-EXPORT MEMBRANE PROTEIN SECG"/>
    <property type="match status" value="1"/>
</dbReference>
<keyword evidence="7 12" id="KW-0653">Protein transport</keyword>
<dbReference type="Proteomes" id="UP001560685">
    <property type="component" value="Unassembled WGS sequence"/>
</dbReference>
<name>A0ABV3Z5A2_9PROT</name>
<keyword evidence="15" id="KW-1185">Reference proteome</keyword>